<dbReference type="NCBIfam" id="NF006130">
    <property type="entry name" value="PRK08274.1"/>
    <property type="match status" value="1"/>
</dbReference>
<evidence type="ECO:0000256" key="3">
    <source>
        <dbReference type="ARBA" id="ARBA00022827"/>
    </source>
</evidence>
<comment type="cofactor">
    <cofactor evidence="1">
        <name>FAD</name>
        <dbReference type="ChEBI" id="CHEBI:57692"/>
    </cofactor>
</comment>
<name>A0A447GKT0_9MYCO</name>
<dbReference type="InterPro" id="IPR027477">
    <property type="entry name" value="Succ_DH/fumarate_Rdtase_cat_sf"/>
</dbReference>
<dbReference type="PANTHER" id="PTHR43400:SF7">
    <property type="entry name" value="FAD-DEPENDENT OXIDOREDUCTASE 2 FAD BINDING DOMAIN-CONTAINING PROTEIN"/>
    <property type="match status" value="1"/>
</dbReference>
<dbReference type="AlphaFoldDB" id="A0A447GKT0"/>
<keyword evidence="3" id="KW-0274">FAD</keyword>
<dbReference type="EMBL" id="LR130759">
    <property type="protein sequence ID" value="VDM91048.1"/>
    <property type="molecule type" value="Genomic_DNA"/>
</dbReference>
<dbReference type="InterPro" id="IPR003953">
    <property type="entry name" value="FAD-dep_OxRdtase_2_FAD-bd"/>
</dbReference>
<protein>
    <submittedName>
        <fullName evidence="6">Fumarate reductase flavoprotein subunit</fullName>
        <ecNumber evidence="6">1.3.99.1</ecNumber>
    </submittedName>
</protein>
<evidence type="ECO:0000313" key="7">
    <source>
        <dbReference type="Proteomes" id="UP000269998"/>
    </source>
</evidence>
<dbReference type="SUPFAM" id="SSF56425">
    <property type="entry name" value="Succinate dehydrogenase/fumarate reductase flavoprotein, catalytic domain"/>
    <property type="match status" value="1"/>
</dbReference>
<dbReference type="Gene3D" id="3.90.700.10">
    <property type="entry name" value="Succinate dehydrogenase/fumarate reductase flavoprotein, catalytic domain"/>
    <property type="match status" value="1"/>
</dbReference>
<keyword evidence="4 6" id="KW-0560">Oxidoreductase</keyword>
<dbReference type="Proteomes" id="UP000269998">
    <property type="component" value="Chromosome"/>
</dbReference>
<evidence type="ECO:0000256" key="2">
    <source>
        <dbReference type="ARBA" id="ARBA00022630"/>
    </source>
</evidence>
<dbReference type="Gene3D" id="3.50.50.60">
    <property type="entry name" value="FAD/NAD(P)-binding domain"/>
    <property type="match status" value="1"/>
</dbReference>
<gene>
    <name evidence="6" type="primary">ifcA</name>
    <name evidence="6" type="ORF">MB901379_04662</name>
</gene>
<keyword evidence="7" id="KW-1185">Reference proteome</keyword>
<dbReference type="EC" id="1.3.99.1" evidence="6"/>
<proteinExistence type="predicted"/>
<evidence type="ECO:0000256" key="4">
    <source>
        <dbReference type="ARBA" id="ARBA00023002"/>
    </source>
</evidence>
<dbReference type="SUPFAM" id="SSF51905">
    <property type="entry name" value="FAD/NAD(P)-binding domain"/>
    <property type="match status" value="1"/>
</dbReference>
<dbReference type="InterPro" id="IPR050315">
    <property type="entry name" value="FAD-oxidoreductase_2"/>
</dbReference>
<dbReference type="GO" id="GO:0033765">
    <property type="term" value="F:steroid dehydrogenase activity, acting on the CH-CH group of donors"/>
    <property type="evidence" value="ECO:0007669"/>
    <property type="project" value="UniProtKB-ARBA"/>
</dbReference>
<organism evidence="6 7">
    <name type="scientific">Mycobacterium basiliense</name>
    <dbReference type="NCBI Taxonomy" id="2094119"/>
    <lineage>
        <taxon>Bacteria</taxon>
        <taxon>Bacillati</taxon>
        <taxon>Actinomycetota</taxon>
        <taxon>Actinomycetes</taxon>
        <taxon>Mycobacteriales</taxon>
        <taxon>Mycobacteriaceae</taxon>
        <taxon>Mycobacterium</taxon>
    </lineage>
</organism>
<dbReference type="Pfam" id="PF00890">
    <property type="entry name" value="FAD_binding_2"/>
    <property type="match status" value="1"/>
</dbReference>
<keyword evidence="2" id="KW-0285">Flavoprotein</keyword>
<dbReference type="OrthoDB" id="9813348at2"/>
<dbReference type="InterPro" id="IPR036188">
    <property type="entry name" value="FAD/NAD-bd_sf"/>
</dbReference>
<dbReference type="PANTHER" id="PTHR43400">
    <property type="entry name" value="FUMARATE REDUCTASE"/>
    <property type="match status" value="1"/>
</dbReference>
<sequence>MPGVTNRVIVVGAGNAALVAAIAAREGGAEVHVLEKASEEEMGGNTRYTPGLVRFAFADPAIVLDLLPDIAPEERETISIEPYPAEAYAATIHRLGQDEGDPELVGWLVSESYDMIRWLTERGVQWELADMLSSASPERRSYYGGLVIQAKNGGEGLIRSELAKAHELGVEIHYGTAGVRLLTDDSGVIGVVARGPDGHYRDWLGKVILGSGGFEASPRLRTKYLGEKWGRIKVRGTRHNTGKLLTAALDVGAQPYGQLSGCHVAPVDIAAPDQQPLDVPDRTLATLINFRVGICVNSQGRRYFDEGQGVPSEVYVIAGRSTLEQPGAIGWQIFDANGVKYLDEKYDAATRIEANTLAELADLAGIDVDGFVRTVAQYNASIRDDREFDLSCRDGKATVGITPPKSNWAAPIESGPFVAFPTTGGITFTFGGIKVDTSSRALDAANQPIPGLYAIGELTGGFFYHHYPAGTGLIRGAITGRAAGYHAALP</sequence>
<feature type="domain" description="FAD-dependent oxidoreductase 2 FAD-binding" evidence="5">
    <location>
        <begin position="8"/>
        <end position="468"/>
    </location>
</feature>
<dbReference type="KEGG" id="mbai:MB901379_04662"/>
<evidence type="ECO:0000313" key="6">
    <source>
        <dbReference type="EMBL" id="VDM91048.1"/>
    </source>
</evidence>
<dbReference type="RefSeq" id="WP_158018638.1">
    <property type="nucleotide sequence ID" value="NZ_LR130759.1"/>
</dbReference>
<evidence type="ECO:0000259" key="5">
    <source>
        <dbReference type="Pfam" id="PF00890"/>
    </source>
</evidence>
<evidence type="ECO:0000256" key="1">
    <source>
        <dbReference type="ARBA" id="ARBA00001974"/>
    </source>
</evidence>
<reference evidence="7" key="1">
    <citation type="submission" date="2018-02" db="EMBL/GenBank/DDBJ databases">
        <authorList>
            <person name="Seth-Smith MB H."/>
            <person name="Seth-Smith H."/>
        </authorList>
    </citation>
    <scope>NUCLEOTIDE SEQUENCE [LARGE SCALE GENOMIC DNA]</scope>
</reference>
<accession>A0A447GKT0</accession>